<feature type="transmembrane region" description="Helical" evidence="8">
    <location>
        <begin position="14"/>
        <end position="34"/>
    </location>
</feature>
<feature type="transmembrane region" description="Helical" evidence="8">
    <location>
        <begin position="829"/>
        <end position="857"/>
    </location>
</feature>
<dbReference type="Proteomes" id="UP000078561">
    <property type="component" value="Unassembled WGS sequence"/>
</dbReference>
<evidence type="ECO:0000256" key="1">
    <source>
        <dbReference type="ARBA" id="ARBA00004141"/>
    </source>
</evidence>
<feature type="compositionally biased region" description="Basic and acidic residues" evidence="7">
    <location>
        <begin position="1323"/>
        <end position="1332"/>
    </location>
</feature>
<dbReference type="Pfam" id="PF03142">
    <property type="entry name" value="Chitin_synth_2"/>
    <property type="match status" value="2"/>
</dbReference>
<feature type="region of interest" description="Disordered" evidence="7">
    <location>
        <begin position="654"/>
        <end position="718"/>
    </location>
</feature>
<dbReference type="EC" id="2.4.1.16" evidence="2"/>
<keyword evidence="5 8" id="KW-1133">Transmembrane helix</keyword>
<evidence type="ECO:0000256" key="5">
    <source>
        <dbReference type="ARBA" id="ARBA00022989"/>
    </source>
</evidence>
<dbReference type="GO" id="GO:0006031">
    <property type="term" value="P:chitin biosynthetic process"/>
    <property type="evidence" value="ECO:0007669"/>
    <property type="project" value="TreeGrafter"/>
</dbReference>
<dbReference type="OMA" id="IRRQFKY"/>
<dbReference type="InterPro" id="IPR004835">
    <property type="entry name" value="Chitin_synth"/>
</dbReference>
<dbReference type="PANTHER" id="PTHR22914">
    <property type="entry name" value="CHITIN SYNTHASE"/>
    <property type="match status" value="1"/>
</dbReference>
<organism evidence="9">
    <name type="scientific">Absidia glauca</name>
    <name type="common">Pin mould</name>
    <dbReference type="NCBI Taxonomy" id="4829"/>
    <lineage>
        <taxon>Eukaryota</taxon>
        <taxon>Fungi</taxon>
        <taxon>Fungi incertae sedis</taxon>
        <taxon>Mucoromycota</taxon>
        <taxon>Mucoromycotina</taxon>
        <taxon>Mucoromycetes</taxon>
        <taxon>Mucorales</taxon>
        <taxon>Cunninghamellaceae</taxon>
        <taxon>Absidia</taxon>
    </lineage>
</organism>
<protein>
    <recommendedName>
        <fullName evidence="2">chitin synthase</fullName>
        <ecNumber evidence="2">2.4.1.16</ecNumber>
    </recommendedName>
</protein>
<evidence type="ECO:0000313" key="10">
    <source>
        <dbReference type="Proteomes" id="UP000078561"/>
    </source>
</evidence>
<feature type="compositionally biased region" description="Polar residues" evidence="7">
    <location>
        <begin position="1350"/>
        <end position="1359"/>
    </location>
</feature>
<evidence type="ECO:0000256" key="6">
    <source>
        <dbReference type="ARBA" id="ARBA00023136"/>
    </source>
</evidence>
<keyword evidence="10" id="KW-1185">Reference proteome</keyword>
<reference evidence="9" key="1">
    <citation type="submission" date="2016-04" db="EMBL/GenBank/DDBJ databases">
        <authorList>
            <person name="Evans L.H."/>
            <person name="Alamgir A."/>
            <person name="Owens N."/>
            <person name="Weber N.D."/>
            <person name="Virtaneva K."/>
            <person name="Barbian K."/>
            <person name="Babar A."/>
            <person name="Rosenke K."/>
        </authorList>
    </citation>
    <scope>NUCLEOTIDE SEQUENCE [LARGE SCALE GENOMIC DNA]</scope>
    <source>
        <strain evidence="9">CBS 101.48</strain>
    </source>
</reference>
<feature type="compositionally biased region" description="Polar residues" evidence="7">
    <location>
        <begin position="1118"/>
        <end position="1127"/>
    </location>
</feature>
<dbReference type="OrthoDB" id="2235682at2759"/>
<feature type="compositionally biased region" description="Low complexity" evidence="7">
    <location>
        <begin position="1195"/>
        <end position="1204"/>
    </location>
</feature>
<evidence type="ECO:0000313" key="9">
    <source>
        <dbReference type="EMBL" id="SAM07621.1"/>
    </source>
</evidence>
<feature type="compositionally biased region" description="Acidic residues" evidence="7">
    <location>
        <begin position="683"/>
        <end position="692"/>
    </location>
</feature>
<dbReference type="GO" id="GO:0030428">
    <property type="term" value="C:cell septum"/>
    <property type="evidence" value="ECO:0007669"/>
    <property type="project" value="TreeGrafter"/>
</dbReference>
<feature type="transmembrane region" description="Helical" evidence="8">
    <location>
        <begin position="894"/>
        <end position="918"/>
    </location>
</feature>
<accession>A0A163MQN1</accession>
<evidence type="ECO:0000256" key="8">
    <source>
        <dbReference type="SAM" id="Phobius"/>
    </source>
</evidence>
<sequence>MHVPTTRRLLWVTLSRLITFVFPDFILHYVFNLHSHAVRRAWREKITLVVIFLSCAIFLCFWLEYISALFCDRNKYYSASSVFSNSSHLAGLRNNAIDWNGATSAMAKQVSQYSGYDVSPMFPTFMGLQRNLSFDPDPPYSDSVYRRCIANFGMASKADRWLDFKLENDRGYSFNNGELVSCPYPNQINTTGAPCYYSFEDQVEEMSLGTKGSIIYDSGDILKNYSSLPTTSTPGKGFVILDNKILDVTSYLVSATNVVLVANNMHSRAFAIDRMFLPLDLTTVLYLKLGQDITPYFDKRNLTSQPDIYRQCLQDLFQVGITDAGKVEECLRINPALWATMGLGLLYFLTKMNLANLSRLKWVQRSLFKSNPEVSMTGNSRIWPLTLLLIPCYAETADTIRDTLNSLARTNYEDSRKMLVFVCDGLAQSAQDTKETYVCVLEALGCSATAQATTSHAYVSLGQHHRKINFAKVYSGFYETGRNRVPFMVIVKVGAPREVSVGRAPGNRGKRDSMVLVLGFLERCTNLASNRMTPLEYELFNQCYNVLGIDPRRFKYMLVTDADTQVQNDVVHKLVTRLERDRRMLAVSGHIRPANPEQNLITMLQIFPLYMTFFTGLAYEACLGNVLTINGGLVMYKLWTEILPSSTPLGGTAFGSRQQRFSKSQTTSQSSIRSKWPKVSDEIQFDNDDDDPFATLPKDTAVRPQSTNAGDSMSDRPSFITGRESQLSLSPNTSTRSCCIHPTVLRSFAAPQADTLHMKNVLLLGEDQYFGTVLLRSHPHHHLGFEPDAVGYATIPTNYWALQALQSRNIRASFHNQVEMTRAARHIGFAAWFLSVTKILDMIFSMPIIVYLYGVFIRCFMRRGSAYDIIAYSFCALFFLHIVYFVIRRQFKYVLWFILYCLLSVPLFAIWFPLVAIWCDDYAETWYDVWPTVGGWRWFDRLHGCVDDDYSRRIEQRHHKKEPQQRDGSKEDKPAFDDMGHRINDYSYNIHASTRSEQDDDDSVVRMQLNEYEAIEAQRAYERATEEAAALDAKFAGFTAFGQSQSLMKPTMEIDTPPSPLAQPKDDNASFRGTTSGYRSVVDLYGTIRTKRYGEKMNPGDLDNDLLPRFRLADRRSTSSPTDSLATNPFADSHDNPFDDGYAITTSNNNNSSNSSTESPTSSSMYPLGEVLTHFHQPPSHQHRRQHYQQHKPSHSQSSYFSNRSSRSYDYYTNAPGMFIPMEETHSATPGNDEHNFGHYRSYSAESVIPTPTDRRSIVSQAPTTDSCLSFDPETTLESRSGLEEDEDGRSMAIHGRVGLKIPERTAAALTAAVYRQRQASHSKNDDTDGRRYPTQHHPLRRSSSRNHQRNTSDTSQHNVASFADLIQAEIRSYLSRADLDSTTRAQVKEHLATTLGDRTRADALQDMINQCIEATTLELLADQP</sequence>
<feature type="transmembrane region" description="Helical" evidence="8">
    <location>
        <begin position="46"/>
        <end position="65"/>
    </location>
</feature>
<keyword evidence="3" id="KW-0808">Transferase</keyword>
<dbReference type="PANTHER" id="PTHR22914:SF41">
    <property type="entry name" value="CHITIN SYNTHASE 7"/>
    <property type="match status" value="1"/>
</dbReference>
<evidence type="ECO:0000256" key="7">
    <source>
        <dbReference type="SAM" id="MobiDB-lite"/>
    </source>
</evidence>
<comment type="subcellular location">
    <subcellularLocation>
        <location evidence="1">Membrane</location>
        <topology evidence="1">Multi-pass membrane protein</topology>
    </subcellularLocation>
</comment>
<evidence type="ECO:0000256" key="4">
    <source>
        <dbReference type="ARBA" id="ARBA00022692"/>
    </source>
</evidence>
<feature type="region of interest" description="Disordered" evidence="7">
    <location>
        <begin position="1255"/>
        <end position="1291"/>
    </location>
</feature>
<keyword evidence="6 8" id="KW-0472">Membrane</keyword>
<dbReference type="InParanoid" id="A0A163MQN1"/>
<dbReference type="GO" id="GO:0016020">
    <property type="term" value="C:membrane"/>
    <property type="evidence" value="ECO:0007669"/>
    <property type="project" value="UniProtKB-SubCell"/>
</dbReference>
<dbReference type="EMBL" id="LT554760">
    <property type="protein sequence ID" value="SAM07621.1"/>
    <property type="molecule type" value="Genomic_DNA"/>
</dbReference>
<name>A0A163MQN1_ABSGL</name>
<feature type="compositionally biased region" description="Low complexity" evidence="7">
    <location>
        <begin position="1145"/>
        <end position="1164"/>
    </location>
</feature>
<feature type="region of interest" description="Disordered" evidence="7">
    <location>
        <begin position="1114"/>
        <end position="1204"/>
    </location>
</feature>
<dbReference type="STRING" id="4829.A0A163MQN1"/>
<feature type="region of interest" description="Disordered" evidence="7">
    <location>
        <begin position="1315"/>
        <end position="1359"/>
    </location>
</feature>
<feature type="transmembrane region" description="Helical" evidence="8">
    <location>
        <begin position="869"/>
        <end position="887"/>
    </location>
</feature>
<feature type="region of interest" description="Disordered" evidence="7">
    <location>
        <begin position="1053"/>
        <end position="1074"/>
    </location>
</feature>
<dbReference type="GO" id="GO:0071944">
    <property type="term" value="C:cell periphery"/>
    <property type="evidence" value="ECO:0007669"/>
    <property type="project" value="TreeGrafter"/>
</dbReference>
<dbReference type="GO" id="GO:0004100">
    <property type="term" value="F:chitin synthase activity"/>
    <property type="evidence" value="ECO:0007669"/>
    <property type="project" value="UniProtKB-EC"/>
</dbReference>
<keyword evidence="4 8" id="KW-0812">Transmembrane</keyword>
<proteinExistence type="predicted"/>
<evidence type="ECO:0000256" key="3">
    <source>
        <dbReference type="ARBA" id="ARBA00022676"/>
    </source>
</evidence>
<dbReference type="SUPFAM" id="SSF53448">
    <property type="entry name" value="Nucleotide-diphospho-sugar transferases"/>
    <property type="match status" value="1"/>
</dbReference>
<keyword evidence="3" id="KW-0328">Glycosyltransferase</keyword>
<dbReference type="InterPro" id="IPR029044">
    <property type="entry name" value="Nucleotide-diphossugar_trans"/>
</dbReference>
<feature type="compositionally biased region" description="Basic residues" evidence="7">
    <location>
        <begin position="1181"/>
        <end position="1194"/>
    </location>
</feature>
<feature type="compositionally biased region" description="Polar residues" evidence="7">
    <location>
        <begin position="1258"/>
        <end position="1268"/>
    </location>
</feature>
<evidence type="ECO:0000256" key="2">
    <source>
        <dbReference type="ARBA" id="ARBA00012543"/>
    </source>
</evidence>
<gene>
    <name evidence="9" type="primary">ABSGL_13264.1 scaffold 13659</name>
</gene>
<feature type="compositionally biased region" description="Polar residues" evidence="7">
    <location>
        <begin position="654"/>
        <end position="673"/>
    </location>
</feature>
<feature type="compositionally biased region" description="Basic residues" evidence="7">
    <location>
        <begin position="1334"/>
        <end position="1349"/>
    </location>
</feature>